<dbReference type="HAMAP" id="MF_01326_B">
    <property type="entry name" value="Ribosomal_uL24_B"/>
    <property type="match status" value="1"/>
</dbReference>
<evidence type="ECO:0000313" key="12">
    <source>
        <dbReference type="EMBL" id="MDB1999325.1"/>
    </source>
</evidence>
<dbReference type="InterPro" id="IPR041988">
    <property type="entry name" value="Ribosomal_uL24_KOW"/>
</dbReference>
<keyword evidence="4 10" id="KW-0699">rRNA-binding</keyword>
<evidence type="ECO:0000256" key="3">
    <source>
        <dbReference type="ARBA" id="ARBA00011838"/>
    </source>
</evidence>
<dbReference type="Gene3D" id="2.30.30.30">
    <property type="match status" value="1"/>
</dbReference>
<evidence type="ECO:0000256" key="5">
    <source>
        <dbReference type="ARBA" id="ARBA00022884"/>
    </source>
</evidence>
<dbReference type="AlphaFoldDB" id="A0AAW6ANY1"/>
<dbReference type="NCBIfam" id="TIGR01079">
    <property type="entry name" value="rplX_bact"/>
    <property type="match status" value="1"/>
</dbReference>
<dbReference type="EMBL" id="JAQLGM010000006">
    <property type="protein sequence ID" value="MDB1999325.1"/>
    <property type="molecule type" value="Genomic_DNA"/>
</dbReference>
<evidence type="ECO:0000256" key="2">
    <source>
        <dbReference type="ARBA" id="ARBA00010618"/>
    </source>
</evidence>
<organism evidence="12 13">
    <name type="scientific">Clostridium symbiosum</name>
    <name type="common">Bacteroides symbiosus</name>
    <dbReference type="NCBI Taxonomy" id="1512"/>
    <lineage>
        <taxon>Bacteria</taxon>
        <taxon>Bacillati</taxon>
        <taxon>Bacillota</taxon>
        <taxon>Clostridia</taxon>
        <taxon>Lachnospirales</taxon>
        <taxon>Lachnospiraceae</taxon>
        <taxon>Otoolea</taxon>
    </lineage>
</organism>
<name>A0AAW6ANY1_CLOSY</name>
<gene>
    <name evidence="10 12" type="primary">rplX</name>
    <name evidence="12" type="ORF">PM006_03870</name>
</gene>
<dbReference type="InterPro" id="IPR005824">
    <property type="entry name" value="KOW"/>
</dbReference>
<dbReference type="InterPro" id="IPR014722">
    <property type="entry name" value="Rib_uL2_dom2"/>
</dbReference>
<comment type="similarity">
    <text evidence="2 10">Belongs to the universal ribosomal protein uL24 family.</text>
</comment>
<dbReference type="PANTHER" id="PTHR12903">
    <property type="entry name" value="MITOCHONDRIAL RIBOSOMAL PROTEIN L24"/>
    <property type="match status" value="1"/>
</dbReference>
<keyword evidence="7 10" id="KW-0687">Ribonucleoprotein</keyword>
<evidence type="ECO:0000256" key="8">
    <source>
        <dbReference type="ARBA" id="ARBA00035206"/>
    </source>
</evidence>
<reference evidence="12" key="1">
    <citation type="submission" date="2023-01" db="EMBL/GenBank/DDBJ databases">
        <title>Human gut microbiome strain richness.</title>
        <authorList>
            <person name="Chen-Liaw A."/>
        </authorList>
    </citation>
    <scope>NUCLEOTIDE SEQUENCE</scope>
    <source>
        <strain evidence="12">B1_m1001713B170214d0_201011</strain>
    </source>
</reference>
<evidence type="ECO:0000256" key="6">
    <source>
        <dbReference type="ARBA" id="ARBA00022980"/>
    </source>
</evidence>
<evidence type="ECO:0000256" key="7">
    <source>
        <dbReference type="ARBA" id="ARBA00023274"/>
    </source>
</evidence>
<dbReference type="InterPro" id="IPR008991">
    <property type="entry name" value="Translation_prot_SH3-like_sf"/>
</dbReference>
<dbReference type="GO" id="GO:1990904">
    <property type="term" value="C:ribonucleoprotein complex"/>
    <property type="evidence" value="ECO:0007669"/>
    <property type="project" value="UniProtKB-KW"/>
</dbReference>
<dbReference type="GO" id="GO:0005840">
    <property type="term" value="C:ribosome"/>
    <property type="evidence" value="ECO:0007669"/>
    <property type="project" value="UniProtKB-KW"/>
</dbReference>
<dbReference type="SMART" id="SM00739">
    <property type="entry name" value="KOW"/>
    <property type="match status" value="1"/>
</dbReference>
<dbReference type="InterPro" id="IPR057264">
    <property type="entry name" value="Ribosomal_uL24_C"/>
</dbReference>
<evidence type="ECO:0000256" key="10">
    <source>
        <dbReference type="HAMAP-Rule" id="MF_01326"/>
    </source>
</evidence>
<proteinExistence type="inferred from homology"/>
<dbReference type="GeneID" id="57968044"/>
<protein>
    <recommendedName>
        <fullName evidence="8 10">Large ribosomal subunit protein uL24</fullName>
    </recommendedName>
</protein>
<comment type="caution">
    <text evidence="12">The sequence shown here is derived from an EMBL/GenBank/DDBJ whole genome shotgun (WGS) entry which is preliminary data.</text>
</comment>
<evidence type="ECO:0000256" key="1">
    <source>
        <dbReference type="ARBA" id="ARBA00004072"/>
    </source>
</evidence>
<sequence length="101" mass="10876">MHKIKKDDLVKIIAGKDKDKTGKILSVNTKKNTVLVEGCNMVTKHSKPSAANQQGGIIHQEGPIDISNVMLVVDGKATRVGFEIKDGKKVRVAKATGKVID</sequence>
<accession>A0AAW6ANY1</accession>
<dbReference type="Pfam" id="PF17136">
    <property type="entry name" value="ribosomal_L24"/>
    <property type="match status" value="1"/>
</dbReference>
<dbReference type="RefSeq" id="WP_054345277.1">
    <property type="nucleotide sequence ID" value="NZ_CACRUA010000029.1"/>
</dbReference>
<dbReference type="Pfam" id="PF00467">
    <property type="entry name" value="KOW"/>
    <property type="match status" value="1"/>
</dbReference>
<dbReference type="GO" id="GO:0019843">
    <property type="term" value="F:rRNA binding"/>
    <property type="evidence" value="ECO:0007669"/>
    <property type="project" value="UniProtKB-UniRule"/>
</dbReference>
<keyword evidence="5 10" id="KW-0694">RNA-binding</keyword>
<comment type="subunit">
    <text evidence="3 10">Part of the 50S ribosomal subunit.</text>
</comment>
<evidence type="ECO:0000256" key="9">
    <source>
        <dbReference type="ARBA" id="ARBA00058688"/>
    </source>
</evidence>
<dbReference type="InterPro" id="IPR003256">
    <property type="entry name" value="Ribosomal_uL24"/>
</dbReference>
<comment type="function">
    <text evidence="9 10">One of the proteins that surrounds the polypeptide exit tunnel on the outside of the subunit.</text>
</comment>
<evidence type="ECO:0000313" key="13">
    <source>
        <dbReference type="Proteomes" id="UP001300871"/>
    </source>
</evidence>
<dbReference type="CDD" id="cd06089">
    <property type="entry name" value="KOW_RPL26"/>
    <property type="match status" value="1"/>
</dbReference>
<keyword evidence="6 10" id="KW-0689">Ribosomal protein</keyword>
<dbReference type="Proteomes" id="UP001300871">
    <property type="component" value="Unassembled WGS sequence"/>
</dbReference>
<evidence type="ECO:0000256" key="4">
    <source>
        <dbReference type="ARBA" id="ARBA00022730"/>
    </source>
</evidence>
<dbReference type="FunFam" id="2.30.30.30:FF:000004">
    <property type="entry name" value="50S ribosomal protein L24"/>
    <property type="match status" value="1"/>
</dbReference>
<feature type="domain" description="KOW" evidence="11">
    <location>
        <begin position="3"/>
        <end position="30"/>
    </location>
</feature>
<dbReference type="SUPFAM" id="SSF50104">
    <property type="entry name" value="Translation proteins SH3-like domain"/>
    <property type="match status" value="1"/>
</dbReference>
<evidence type="ECO:0000259" key="11">
    <source>
        <dbReference type="SMART" id="SM00739"/>
    </source>
</evidence>
<dbReference type="GO" id="GO:0006412">
    <property type="term" value="P:translation"/>
    <property type="evidence" value="ECO:0007669"/>
    <property type="project" value="UniProtKB-UniRule"/>
</dbReference>
<comment type="function">
    <text evidence="1 10">One of two assembly initiator proteins, it binds directly to the 5'-end of the 23S rRNA, where it nucleates assembly of the 50S subunit.</text>
</comment>
<dbReference type="GO" id="GO:0003735">
    <property type="term" value="F:structural constituent of ribosome"/>
    <property type="evidence" value="ECO:0007669"/>
    <property type="project" value="InterPro"/>
</dbReference>